<evidence type="ECO:0000256" key="4">
    <source>
        <dbReference type="ARBA" id="ARBA00023163"/>
    </source>
</evidence>
<dbReference type="Gene3D" id="4.10.240.10">
    <property type="entry name" value="Zn(2)-C6 fungal-type DNA-binding domain"/>
    <property type="match status" value="1"/>
</dbReference>
<dbReference type="PANTHER" id="PTHR37534">
    <property type="entry name" value="TRANSCRIPTIONAL ACTIVATOR PROTEIN UGA3"/>
    <property type="match status" value="1"/>
</dbReference>
<keyword evidence="5" id="KW-0539">Nucleus</keyword>
<proteinExistence type="predicted"/>
<dbReference type="CDD" id="cd00067">
    <property type="entry name" value="GAL4"/>
    <property type="match status" value="1"/>
</dbReference>
<dbReference type="GO" id="GO:0000976">
    <property type="term" value="F:transcription cis-regulatory region binding"/>
    <property type="evidence" value="ECO:0007669"/>
    <property type="project" value="TreeGrafter"/>
</dbReference>
<evidence type="ECO:0000313" key="8">
    <source>
        <dbReference type="EMBL" id="OJJ45170.1"/>
    </source>
</evidence>
<dbReference type="SMART" id="SM00066">
    <property type="entry name" value="GAL4"/>
    <property type="match status" value="1"/>
</dbReference>
<dbReference type="InterPro" id="IPR001138">
    <property type="entry name" value="Zn2Cys6_DnaBD"/>
</dbReference>
<gene>
    <name evidence="8" type="ORF">ASPZODRAFT_27163</name>
</gene>
<evidence type="ECO:0000313" key="9">
    <source>
        <dbReference type="Proteomes" id="UP000184188"/>
    </source>
</evidence>
<evidence type="ECO:0000259" key="7">
    <source>
        <dbReference type="PROSITE" id="PS50048"/>
    </source>
</evidence>
<dbReference type="VEuPathDB" id="FungiDB:ASPZODRAFT_27163"/>
<dbReference type="InterPro" id="IPR036864">
    <property type="entry name" value="Zn2-C6_fun-type_DNA-bd_sf"/>
</dbReference>
<keyword evidence="4" id="KW-0804">Transcription</keyword>
<reference evidence="9" key="1">
    <citation type="journal article" date="2017" name="Genome Biol.">
        <title>Comparative genomics reveals high biological diversity and specific adaptations in the industrially and medically important fungal genus Aspergillus.</title>
        <authorList>
            <person name="de Vries R.P."/>
            <person name="Riley R."/>
            <person name="Wiebenga A."/>
            <person name="Aguilar-Osorio G."/>
            <person name="Amillis S."/>
            <person name="Uchima C.A."/>
            <person name="Anderluh G."/>
            <person name="Asadollahi M."/>
            <person name="Askin M."/>
            <person name="Barry K."/>
            <person name="Battaglia E."/>
            <person name="Bayram O."/>
            <person name="Benocci T."/>
            <person name="Braus-Stromeyer S.A."/>
            <person name="Caldana C."/>
            <person name="Canovas D."/>
            <person name="Cerqueira G.C."/>
            <person name="Chen F."/>
            <person name="Chen W."/>
            <person name="Choi C."/>
            <person name="Clum A."/>
            <person name="Dos Santos R.A."/>
            <person name="Damasio A.R."/>
            <person name="Diallinas G."/>
            <person name="Emri T."/>
            <person name="Fekete E."/>
            <person name="Flipphi M."/>
            <person name="Freyberg S."/>
            <person name="Gallo A."/>
            <person name="Gournas C."/>
            <person name="Habgood R."/>
            <person name="Hainaut M."/>
            <person name="Harispe M.L."/>
            <person name="Henrissat B."/>
            <person name="Hilden K.S."/>
            <person name="Hope R."/>
            <person name="Hossain A."/>
            <person name="Karabika E."/>
            <person name="Karaffa L."/>
            <person name="Karanyi Z."/>
            <person name="Krasevec N."/>
            <person name="Kuo A."/>
            <person name="Kusch H."/>
            <person name="LaButti K."/>
            <person name="Lagendijk E.L."/>
            <person name="Lapidus A."/>
            <person name="Levasseur A."/>
            <person name="Lindquist E."/>
            <person name="Lipzen A."/>
            <person name="Logrieco A.F."/>
            <person name="MacCabe A."/>
            <person name="Maekelae M.R."/>
            <person name="Malavazi I."/>
            <person name="Melin P."/>
            <person name="Meyer V."/>
            <person name="Mielnichuk N."/>
            <person name="Miskei M."/>
            <person name="Molnar A.P."/>
            <person name="Mule G."/>
            <person name="Ngan C.Y."/>
            <person name="Orejas M."/>
            <person name="Orosz E."/>
            <person name="Ouedraogo J.P."/>
            <person name="Overkamp K.M."/>
            <person name="Park H.-S."/>
            <person name="Perrone G."/>
            <person name="Piumi F."/>
            <person name="Punt P.J."/>
            <person name="Ram A.F."/>
            <person name="Ramon A."/>
            <person name="Rauscher S."/>
            <person name="Record E."/>
            <person name="Riano-Pachon D.M."/>
            <person name="Robert V."/>
            <person name="Roehrig J."/>
            <person name="Ruller R."/>
            <person name="Salamov A."/>
            <person name="Salih N.S."/>
            <person name="Samson R.A."/>
            <person name="Sandor E."/>
            <person name="Sanguinetti M."/>
            <person name="Schuetze T."/>
            <person name="Sepcic K."/>
            <person name="Shelest E."/>
            <person name="Sherlock G."/>
            <person name="Sophianopoulou V."/>
            <person name="Squina F.M."/>
            <person name="Sun H."/>
            <person name="Susca A."/>
            <person name="Todd R.B."/>
            <person name="Tsang A."/>
            <person name="Unkles S.E."/>
            <person name="van de Wiele N."/>
            <person name="van Rossen-Uffink D."/>
            <person name="Oliveira J.V."/>
            <person name="Vesth T.C."/>
            <person name="Visser J."/>
            <person name="Yu J.-H."/>
            <person name="Zhou M."/>
            <person name="Andersen M.R."/>
            <person name="Archer D.B."/>
            <person name="Baker S.E."/>
            <person name="Benoit I."/>
            <person name="Brakhage A.A."/>
            <person name="Braus G.H."/>
            <person name="Fischer R."/>
            <person name="Frisvad J.C."/>
            <person name="Goldman G.H."/>
            <person name="Houbraken J."/>
            <person name="Oakley B."/>
            <person name="Pocsi I."/>
            <person name="Scazzocchio C."/>
            <person name="Seiboth B."/>
            <person name="vanKuyk P.A."/>
            <person name="Wortman J."/>
            <person name="Dyer P.S."/>
            <person name="Grigoriev I.V."/>
        </authorList>
    </citation>
    <scope>NUCLEOTIDE SEQUENCE [LARGE SCALE GENOMIC DNA]</scope>
    <source>
        <strain evidence="9">CBS 506.65</strain>
    </source>
</reference>
<evidence type="ECO:0000256" key="3">
    <source>
        <dbReference type="ARBA" id="ARBA00023125"/>
    </source>
</evidence>
<keyword evidence="2" id="KW-0805">Transcription regulation</keyword>
<dbReference type="GO" id="GO:0045944">
    <property type="term" value="P:positive regulation of transcription by RNA polymerase II"/>
    <property type="evidence" value="ECO:0007669"/>
    <property type="project" value="TreeGrafter"/>
</dbReference>
<dbReference type="STRING" id="1073090.A0A1L9SD72"/>
<dbReference type="PROSITE" id="PS00463">
    <property type="entry name" value="ZN2_CY6_FUNGAL_1"/>
    <property type="match status" value="1"/>
</dbReference>
<feature type="compositionally biased region" description="Low complexity" evidence="6">
    <location>
        <begin position="130"/>
        <end position="140"/>
    </location>
</feature>
<dbReference type="GO" id="GO:0000981">
    <property type="term" value="F:DNA-binding transcription factor activity, RNA polymerase II-specific"/>
    <property type="evidence" value="ECO:0007669"/>
    <property type="project" value="InterPro"/>
</dbReference>
<protein>
    <recommendedName>
        <fullName evidence="7">Zn(2)-C6 fungal-type domain-containing protein</fullName>
    </recommendedName>
</protein>
<feature type="domain" description="Zn(2)-C6 fungal-type" evidence="7">
    <location>
        <begin position="13"/>
        <end position="41"/>
    </location>
</feature>
<sequence>MPARNFHSKSRDGCLRCKANRVKCDEQKPACLRCQDRKLPCPGYRHHSLRWLAKHQQGIDRHVCTPASPRSTSTEPVFVFELMPAPSQTVDSDGHDQPIDDFLCDPELSLSDWVEWPGAEPDTDAIETQPEAASEPPTAAAAAATLELSTSLCHQPSALCEYFFKEVITLYCAWDSHANAMRIMAEAFWQHSVALYHTIQSMGAACLATTFPHLAAVAVQERAQAIRLLQTHSSGQEDRLLAAWLLGHTASWHEPQDLAVELFRENCLIVRDSAANGRLHGASVPFFEEAIDYWAMLLAFFTKDHSQNPLRTAEPASSPSSSSPESSLPHPWTGISRLTVRMLTEVGQLVFRHRSRMLSRSGFLTETDMDAFREALRTGRALERRLLSYRPVNVSDILDPGDPRTSTGHLHAIDEAYRHTGLLQLYRVFPDLLAERYSPWKAEEILWARPATKQPSRTEQDVWRTKLAIYILDILREIPFESGTRCLQPFILVAVASELRCVYTENRVDDDMIAIAQARRFVSSRLSAYTHILPLRKVRKMIELVDSIWSALDSGQQDVYWMDIADQKQLRTLLG</sequence>
<dbReference type="EMBL" id="KV878346">
    <property type="protein sequence ID" value="OJJ45170.1"/>
    <property type="molecule type" value="Genomic_DNA"/>
</dbReference>
<dbReference type="AlphaFoldDB" id="A0A1L9SD72"/>
<keyword evidence="3" id="KW-0238">DNA-binding</keyword>
<dbReference type="PROSITE" id="PS50048">
    <property type="entry name" value="ZN2_CY6_FUNGAL_2"/>
    <property type="match status" value="1"/>
</dbReference>
<evidence type="ECO:0000256" key="5">
    <source>
        <dbReference type="ARBA" id="ARBA00023242"/>
    </source>
</evidence>
<evidence type="ECO:0000256" key="2">
    <source>
        <dbReference type="ARBA" id="ARBA00023015"/>
    </source>
</evidence>
<feature type="region of interest" description="Disordered" evidence="6">
    <location>
        <begin position="309"/>
        <end position="330"/>
    </location>
</feature>
<dbReference type="OrthoDB" id="39175at2759"/>
<dbReference type="Proteomes" id="UP000184188">
    <property type="component" value="Unassembled WGS sequence"/>
</dbReference>
<organism evidence="8 9">
    <name type="scientific">Penicilliopsis zonata CBS 506.65</name>
    <dbReference type="NCBI Taxonomy" id="1073090"/>
    <lineage>
        <taxon>Eukaryota</taxon>
        <taxon>Fungi</taxon>
        <taxon>Dikarya</taxon>
        <taxon>Ascomycota</taxon>
        <taxon>Pezizomycotina</taxon>
        <taxon>Eurotiomycetes</taxon>
        <taxon>Eurotiomycetidae</taxon>
        <taxon>Eurotiales</taxon>
        <taxon>Aspergillaceae</taxon>
        <taxon>Penicilliopsis</taxon>
    </lineage>
</organism>
<dbReference type="SUPFAM" id="SSF57701">
    <property type="entry name" value="Zn2/Cys6 DNA-binding domain"/>
    <property type="match status" value="1"/>
</dbReference>
<dbReference type="InterPro" id="IPR021858">
    <property type="entry name" value="Fun_TF"/>
</dbReference>
<name>A0A1L9SD72_9EURO</name>
<dbReference type="GO" id="GO:0008270">
    <property type="term" value="F:zinc ion binding"/>
    <property type="evidence" value="ECO:0007669"/>
    <property type="project" value="InterPro"/>
</dbReference>
<dbReference type="Pfam" id="PF11951">
    <property type="entry name" value="Fungal_trans_2"/>
    <property type="match status" value="1"/>
</dbReference>
<evidence type="ECO:0000256" key="1">
    <source>
        <dbReference type="ARBA" id="ARBA00004123"/>
    </source>
</evidence>
<feature type="region of interest" description="Disordered" evidence="6">
    <location>
        <begin position="119"/>
        <end position="140"/>
    </location>
</feature>
<keyword evidence="9" id="KW-1185">Reference proteome</keyword>
<dbReference type="PANTHER" id="PTHR37534:SF11">
    <property type="entry name" value="ZN(II)2CYS6 TRANSCRIPTION FACTOR (EUROFUNG)"/>
    <property type="match status" value="1"/>
</dbReference>
<accession>A0A1L9SD72</accession>
<evidence type="ECO:0000256" key="6">
    <source>
        <dbReference type="SAM" id="MobiDB-lite"/>
    </source>
</evidence>
<dbReference type="Pfam" id="PF00172">
    <property type="entry name" value="Zn_clus"/>
    <property type="match status" value="1"/>
</dbReference>
<feature type="compositionally biased region" description="Low complexity" evidence="6">
    <location>
        <begin position="313"/>
        <end position="327"/>
    </location>
</feature>
<dbReference type="GO" id="GO:0005634">
    <property type="term" value="C:nucleus"/>
    <property type="evidence" value="ECO:0007669"/>
    <property type="project" value="UniProtKB-SubCell"/>
</dbReference>
<dbReference type="RefSeq" id="XP_022579680.1">
    <property type="nucleotide sequence ID" value="XM_022728082.1"/>
</dbReference>
<comment type="subcellular location">
    <subcellularLocation>
        <location evidence="1">Nucleus</location>
    </subcellularLocation>
</comment>
<dbReference type="GeneID" id="34614546"/>